<sequence>MRSFTVCTPAVLALAAFAALVNALLWVTQGTGADLRALWNAGELVWSGRAYDLYDASAYRSRPFLALPLLAAIAAPLTAVVPLGAAQFLLAAAQGCCLVVFLASAYYFWAKRPAPLAWLAPAATLAWFSAAFQIGSANGSLMPLVLAATAWALAVATTRPARAGVALGVASALALVPLILVIPLLLWPRTRLAGAWAAVGAGASVVLSALFAGLNSVRSWVGLLGDVSGGAVLSKENQAFSAIIMGAREPLPRGVSAQVVTDAPGWVHLIAALSALLLAAAACWLAGLRRGYAQEILLVGWLCAACLASPLLWVSSLLVLVLPIVGVLTMVRPRRYQDALWTSLALVALLLFWPLASTTSFEDDGMGLPWGGLLAAFLVGVLFLLAAAAPSAEDAPASFAEQADASLPADRDDPHPRERAWYRLGTRPSRDFLSRLPTPGSPGSARVDGEDGE</sequence>
<keyword evidence="3" id="KW-0808">Transferase</keyword>
<evidence type="ECO:0000256" key="6">
    <source>
        <dbReference type="ARBA" id="ARBA00023136"/>
    </source>
</evidence>
<keyword evidence="6 9" id="KW-0472">Membrane</keyword>
<feature type="transmembrane region" description="Helical" evidence="9">
    <location>
        <begin position="141"/>
        <end position="158"/>
    </location>
</feature>
<evidence type="ECO:0000256" key="7">
    <source>
        <dbReference type="ARBA" id="ARBA00024033"/>
    </source>
</evidence>
<reference evidence="11 12" key="1">
    <citation type="submission" date="2017-12" db="EMBL/GenBank/DDBJ databases">
        <title>Corynebacterium mastitidis 16-1433 Genome.</title>
        <authorList>
            <person name="Gulvik C.A."/>
        </authorList>
    </citation>
    <scope>NUCLEOTIDE SEQUENCE [LARGE SCALE GENOMIC DNA]</scope>
    <source>
        <strain evidence="11 12">16-1433</strain>
    </source>
</reference>
<name>A0A2N0X9G7_9CORY</name>
<keyword evidence="4 9" id="KW-0812">Transmembrane</keyword>
<evidence type="ECO:0000256" key="1">
    <source>
        <dbReference type="ARBA" id="ARBA00004651"/>
    </source>
</evidence>
<protein>
    <recommendedName>
        <fullName evidence="13">DUF2029 domain-containing protein</fullName>
    </recommendedName>
</protein>
<feature type="transmembrane region" description="Helical" evidence="9">
    <location>
        <begin position="298"/>
        <end position="327"/>
    </location>
</feature>
<evidence type="ECO:0000313" key="12">
    <source>
        <dbReference type="Proteomes" id="UP000233249"/>
    </source>
</evidence>
<feature type="transmembrane region" description="Helical" evidence="9">
    <location>
        <begin position="339"/>
        <end position="356"/>
    </location>
</feature>
<gene>
    <name evidence="11" type="ORF">CXB45_02300</name>
</gene>
<organism evidence="11 12">
    <name type="scientific">Corynebacterium mastitidis</name>
    <dbReference type="NCBI Taxonomy" id="161890"/>
    <lineage>
        <taxon>Bacteria</taxon>
        <taxon>Bacillati</taxon>
        <taxon>Actinomycetota</taxon>
        <taxon>Actinomycetes</taxon>
        <taxon>Mycobacteriales</taxon>
        <taxon>Corynebacteriaceae</taxon>
        <taxon>Corynebacterium</taxon>
    </lineage>
</organism>
<evidence type="ECO:0000256" key="8">
    <source>
        <dbReference type="SAM" id="MobiDB-lite"/>
    </source>
</evidence>
<evidence type="ECO:0000256" key="3">
    <source>
        <dbReference type="ARBA" id="ARBA00022679"/>
    </source>
</evidence>
<evidence type="ECO:0000256" key="10">
    <source>
        <dbReference type="SAM" id="SignalP"/>
    </source>
</evidence>
<feature type="compositionally biased region" description="Basic and acidic residues" evidence="8">
    <location>
        <begin position="409"/>
        <end position="421"/>
    </location>
</feature>
<evidence type="ECO:0000256" key="4">
    <source>
        <dbReference type="ARBA" id="ARBA00022692"/>
    </source>
</evidence>
<evidence type="ECO:0000256" key="5">
    <source>
        <dbReference type="ARBA" id="ARBA00022989"/>
    </source>
</evidence>
<keyword evidence="5 9" id="KW-1133">Transmembrane helix</keyword>
<dbReference type="OrthoDB" id="4408895at2"/>
<dbReference type="GO" id="GO:0016758">
    <property type="term" value="F:hexosyltransferase activity"/>
    <property type="evidence" value="ECO:0007669"/>
    <property type="project" value="InterPro"/>
</dbReference>
<feature type="chain" id="PRO_5039603660" description="DUF2029 domain-containing protein" evidence="10">
    <location>
        <begin position="19"/>
        <end position="453"/>
    </location>
</feature>
<dbReference type="Proteomes" id="UP000233249">
    <property type="component" value="Unassembled WGS sequence"/>
</dbReference>
<dbReference type="RefSeq" id="WP_101173014.1">
    <property type="nucleotide sequence ID" value="NZ_JAKRKB010000008.1"/>
</dbReference>
<dbReference type="Pfam" id="PF09594">
    <property type="entry name" value="GT87"/>
    <property type="match status" value="1"/>
</dbReference>
<feature type="region of interest" description="Disordered" evidence="8">
    <location>
        <begin position="400"/>
        <end position="453"/>
    </location>
</feature>
<evidence type="ECO:0000313" key="11">
    <source>
        <dbReference type="EMBL" id="PKF69329.1"/>
    </source>
</evidence>
<keyword evidence="10" id="KW-0732">Signal</keyword>
<comment type="similarity">
    <text evidence="7">Belongs to the glycosyltransferase 87 family.</text>
</comment>
<comment type="caution">
    <text evidence="11">The sequence shown here is derived from an EMBL/GenBank/DDBJ whole genome shotgun (WGS) entry which is preliminary data.</text>
</comment>
<dbReference type="EMBL" id="PJAF01000004">
    <property type="protein sequence ID" value="PKF69329.1"/>
    <property type="molecule type" value="Genomic_DNA"/>
</dbReference>
<keyword evidence="2" id="KW-1003">Cell membrane</keyword>
<feature type="transmembrane region" description="Helical" evidence="9">
    <location>
        <begin position="266"/>
        <end position="286"/>
    </location>
</feature>
<dbReference type="STRING" id="1121365.GCA_000375365_00729"/>
<dbReference type="AlphaFoldDB" id="A0A2N0X9G7"/>
<feature type="transmembrane region" description="Helical" evidence="9">
    <location>
        <begin position="64"/>
        <end position="81"/>
    </location>
</feature>
<evidence type="ECO:0000256" key="2">
    <source>
        <dbReference type="ARBA" id="ARBA00022475"/>
    </source>
</evidence>
<feature type="transmembrane region" description="Helical" evidence="9">
    <location>
        <begin position="368"/>
        <end position="389"/>
    </location>
</feature>
<evidence type="ECO:0008006" key="13">
    <source>
        <dbReference type="Google" id="ProtNLM"/>
    </source>
</evidence>
<feature type="transmembrane region" description="Helical" evidence="9">
    <location>
        <begin position="164"/>
        <end position="186"/>
    </location>
</feature>
<feature type="signal peptide" evidence="10">
    <location>
        <begin position="1"/>
        <end position="18"/>
    </location>
</feature>
<accession>A0A2N0X9G7</accession>
<proteinExistence type="inferred from homology"/>
<dbReference type="GO" id="GO:0005886">
    <property type="term" value="C:plasma membrane"/>
    <property type="evidence" value="ECO:0007669"/>
    <property type="project" value="UniProtKB-SubCell"/>
</dbReference>
<feature type="transmembrane region" description="Helical" evidence="9">
    <location>
        <begin position="193"/>
        <end position="214"/>
    </location>
</feature>
<evidence type="ECO:0000256" key="9">
    <source>
        <dbReference type="SAM" id="Phobius"/>
    </source>
</evidence>
<feature type="transmembrane region" description="Helical" evidence="9">
    <location>
        <begin position="88"/>
        <end position="109"/>
    </location>
</feature>
<dbReference type="InterPro" id="IPR018584">
    <property type="entry name" value="GT87"/>
</dbReference>
<comment type="subcellular location">
    <subcellularLocation>
        <location evidence="1">Cell membrane</location>
        <topology evidence="1">Multi-pass membrane protein</topology>
    </subcellularLocation>
</comment>